<dbReference type="PANTHER" id="PTHR43581:SF4">
    <property type="entry name" value="ATP_GTP PHOSPHATASE"/>
    <property type="match status" value="1"/>
</dbReference>
<comment type="caution">
    <text evidence="4">The sequence shown here is derived from an EMBL/GenBank/DDBJ whole genome shotgun (WGS) entry which is preliminary data.</text>
</comment>
<dbReference type="Pfam" id="PF13175">
    <property type="entry name" value="AAA_15"/>
    <property type="match status" value="2"/>
</dbReference>
<dbReference type="Gene3D" id="3.40.50.300">
    <property type="entry name" value="P-loop containing nucleotide triphosphate hydrolases"/>
    <property type="match status" value="2"/>
</dbReference>
<dbReference type="InterPro" id="IPR027417">
    <property type="entry name" value="P-loop_NTPase"/>
</dbReference>
<dbReference type="PANTHER" id="PTHR43581">
    <property type="entry name" value="ATP/GTP PHOSPHATASE"/>
    <property type="match status" value="1"/>
</dbReference>
<dbReference type="RefSeq" id="WP_397018221.1">
    <property type="nucleotide sequence ID" value="NZ_JBITMB010000001.1"/>
</dbReference>
<organism evidence="4 5">
    <name type="scientific">Nonomuraea indica</name>
    <dbReference type="NCBI Taxonomy" id="1581193"/>
    <lineage>
        <taxon>Bacteria</taxon>
        <taxon>Bacillati</taxon>
        <taxon>Actinomycetota</taxon>
        <taxon>Actinomycetes</taxon>
        <taxon>Streptosporangiales</taxon>
        <taxon>Streptosporangiaceae</taxon>
        <taxon>Nonomuraea</taxon>
    </lineage>
</organism>
<evidence type="ECO:0000256" key="1">
    <source>
        <dbReference type="SAM" id="MobiDB-lite"/>
    </source>
</evidence>
<dbReference type="InterPro" id="IPR051396">
    <property type="entry name" value="Bact_Antivir_Def_Nuclease"/>
</dbReference>
<dbReference type="Proteomes" id="UP001612928">
    <property type="component" value="Unassembled WGS sequence"/>
</dbReference>
<dbReference type="InterPro" id="IPR034139">
    <property type="entry name" value="TOPRIM_OLD"/>
</dbReference>
<evidence type="ECO:0000313" key="4">
    <source>
        <dbReference type="EMBL" id="MFI7438698.1"/>
    </source>
</evidence>
<dbReference type="SUPFAM" id="SSF52540">
    <property type="entry name" value="P-loop containing nucleoside triphosphate hydrolases"/>
    <property type="match status" value="1"/>
</dbReference>
<feature type="domain" description="OLD protein-like TOPRIM" evidence="3">
    <location>
        <begin position="393"/>
        <end position="459"/>
    </location>
</feature>
<reference evidence="4 5" key="1">
    <citation type="submission" date="2024-10" db="EMBL/GenBank/DDBJ databases">
        <title>The Natural Products Discovery Center: Release of the First 8490 Sequenced Strains for Exploring Actinobacteria Biosynthetic Diversity.</title>
        <authorList>
            <person name="Kalkreuter E."/>
            <person name="Kautsar S.A."/>
            <person name="Yang D."/>
            <person name="Bader C.D."/>
            <person name="Teijaro C.N."/>
            <person name="Fluegel L."/>
            <person name="Davis C.M."/>
            <person name="Simpson J.R."/>
            <person name="Lauterbach L."/>
            <person name="Steele A.D."/>
            <person name="Gui C."/>
            <person name="Meng S."/>
            <person name="Li G."/>
            <person name="Viehrig K."/>
            <person name="Ye F."/>
            <person name="Su P."/>
            <person name="Kiefer A.F."/>
            <person name="Nichols A."/>
            <person name="Cepeda A.J."/>
            <person name="Yan W."/>
            <person name="Fan B."/>
            <person name="Jiang Y."/>
            <person name="Adhikari A."/>
            <person name="Zheng C.-J."/>
            <person name="Schuster L."/>
            <person name="Cowan T.M."/>
            <person name="Smanski M.J."/>
            <person name="Chevrette M.G."/>
            <person name="De Carvalho L.P.S."/>
            <person name="Shen B."/>
        </authorList>
    </citation>
    <scope>NUCLEOTIDE SEQUENCE [LARGE SCALE GENOMIC DNA]</scope>
    <source>
        <strain evidence="4 5">NPDC049503</strain>
    </source>
</reference>
<feature type="domain" description="Endonuclease GajA/Old nuclease/RecF-like AAA" evidence="2">
    <location>
        <begin position="262"/>
        <end position="345"/>
    </location>
</feature>
<proteinExistence type="predicted"/>
<feature type="domain" description="Endonuclease GajA/Old nuclease/RecF-like AAA" evidence="2">
    <location>
        <begin position="5"/>
        <end position="54"/>
    </location>
</feature>
<evidence type="ECO:0000259" key="2">
    <source>
        <dbReference type="Pfam" id="PF13175"/>
    </source>
</evidence>
<evidence type="ECO:0000313" key="5">
    <source>
        <dbReference type="Proteomes" id="UP001612928"/>
    </source>
</evidence>
<protein>
    <submittedName>
        <fullName evidence="4">ATP-dependent nuclease</fullName>
    </submittedName>
</protein>
<keyword evidence="5" id="KW-1185">Reference proteome</keyword>
<feature type="region of interest" description="Disordered" evidence="1">
    <location>
        <begin position="630"/>
        <end position="649"/>
    </location>
</feature>
<name>A0ABW7ZVY2_9ACTN</name>
<dbReference type="InterPro" id="IPR041685">
    <property type="entry name" value="AAA_GajA/Old/RecF-like"/>
</dbReference>
<accession>A0ABW7ZVY2</accession>
<gene>
    <name evidence="4" type="ORF">ACIBP5_01885</name>
</gene>
<evidence type="ECO:0000259" key="3">
    <source>
        <dbReference type="Pfam" id="PF20469"/>
    </source>
</evidence>
<sequence length="649" mass="71341">MSLHIARIEIENFRNFGKLVIDPFPATAVIVGQNNVGKSNLLFALRLVLDPDLPDSVRRLRAEDIFDGSGGFPQAVTVRIAVELAGFEDDSRASAALVDCFTADEPLRARIEYRFEPRMPVDGTGVNQTDTGVSGHDLTAADYDWRILGGPEDQARPVRSEPRRYIGVRVLPALRDASDELTRRRSPLRDLLDRIKPDPEILQGAVGDVNSAVELLLTDEAISGLQTSLRDQTIDMVGPALEVSPTLGITPAAPDQLLRQIRLFTDSNKRRGLGDTSVGTANVLYLALLLEAVKQRRISREHVTTILGVEEPEAHLHVQVQRRLFGYLLRQEPALLLTSHSPHIAAVAPLPSLVLLRATENGSIATTTARANITQQEQDDLERYLDATRAELLFAKLALLVEGDAERYVIPALAKAAKFDLDEYGVSVISVQGTDFGPFRRLLGKDGLDIPHSVLTDGDRSLDPHPATSDGLARALSLMESDIARRALDAFPVHPRRDGHLALDPELEREARRELCRNGIFVGDITLEIDLARCLPGPFSGAIKDLLGSRAATEQLDCLEKIRQSKDDIDVRKAFLKRIEAIGKGRFAQRLASHLAEEDLTPLQGMLDPVSPIGYALQVLDDASRRMRGRPLLESNEDTNGQDRAEALC</sequence>
<dbReference type="CDD" id="cd01026">
    <property type="entry name" value="TOPRIM_OLD"/>
    <property type="match status" value="1"/>
</dbReference>
<dbReference type="Pfam" id="PF20469">
    <property type="entry name" value="OLD-like_TOPRIM"/>
    <property type="match status" value="1"/>
</dbReference>
<dbReference type="EMBL" id="JBITMB010000001">
    <property type="protein sequence ID" value="MFI7438698.1"/>
    <property type="molecule type" value="Genomic_DNA"/>
</dbReference>